<feature type="non-terminal residue" evidence="2">
    <location>
        <position position="60"/>
    </location>
</feature>
<sequence>DSSSSTLVRILNGNTVQNDNTKIPISQQSSQINSSKSNQIPLNSETIQQQHIDFIKKYTS</sequence>
<gene>
    <name evidence="2" type="ORF">JBS370_LOCUS41812</name>
</gene>
<evidence type="ECO:0000313" key="3">
    <source>
        <dbReference type="Proteomes" id="UP000663836"/>
    </source>
</evidence>
<proteinExistence type="predicted"/>
<protein>
    <submittedName>
        <fullName evidence="2">Uncharacterized protein</fullName>
    </submittedName>
</protein>
<feature type="non-terminal residue" evidence="2">
    <location>
        <position position="1"/>
    </location>
</feature>
<name>A0A820KTX6_9BILA</name>
<dbReference type="EMBL" id="CAJOBD010049604">
    <property type="protein sequence ID" value="CAF4347295.1"/>
    <property type="molecule type" value="Genomic_DNA"/>
</dbReference>
<feature type="region of interest" description="Disordered" evidence="1">
    <location>
        <begin position="19"/>
        <end position="40"/>
    </location>
</feature>
<comment type="caution">
    <text evidence="2">The sequence shown here is derived from an EMBL/GenBank/DDBJ whole genome shotgun (WGS) entry which is preliminary data.</text>
</comment>
<evidence type="ECO:0000256" key="1">
    <source>
        <dbReference type="SAM" id="MobiDB-lite"/>
    </source>
</evidence>
<dbReference type="AlphaFoldDB" id="A0A820KTX6"/>
<feature type="compositionally biased region" description="Low complexity" evidence="1">
    <location>
        <begin position="22"/>
        <end position="40"/>
    </location>
</feature>
<accession>A0A820KTX6</accession>
<organism evidence="2 3">
    <name type="scientific">Rotaria sordida</name>
    <dbReference type="NCBI Taxonomy" id="392033"/>
    <lineage>
        <taxon>Eukaryota</taxon>
        <taxon>Metazoa</taxon>
        <taxon>Spiralia</taxon>
        <taxon>Gnathifera</taxon>
        <taxon>Rotifera</taxon>
        <taxon>Eurotatoria</taxon>
        <taxon>Bdelloidea</taxon>
        <taxon>Philodinida</taxon>
        <taxon>Philodinidae</taxon>
        <taxon>Rotaria</taxon>
    </lineage>
</organism>
<evidence type="ECO:0000313" key="2">
    <source>
        <dbReference type="EMBL" id="CAF4347295.1"/>
    </source>
</evidence>
<reference evidence="2" key="1">
    <citation type="submission" date="2021-02" db="EMBL/GenBank/DDBJ databases">
        <authorList>
            <person name="Nowell W R."/>
        </authorList>
    </citation>
    <scope>NUCLEOTIDE SEQUENCE</scope>
</reference>
<dbReference type="Proteomes" id="UP000663836">
    <property type="component" value="Unassembled WGS sequence"/>
</dbReference>